<comment type="caution">
    <text evidence="3">The sequence shown here is derived from an EMBL/GenBank/DDBJ whole genome shotgun (WGS) entry which is preliminary data.</text>
</comment>
<dbReference type="PANTHER" id="PTHR13192:SF3">
    <property type="entry name" value="COBALAMIN TRAFFICKING PROTEIN CBLD"/>
    <property type="match status" value="1"/>
</dbReference>
<dbReference type="InterPro" id="IPR019362">
    <property type="entry name" value="MMADHC"/>
</dbReference>
<dbReference type="PROSITE" id="PS51253">
    <property type="entry name" value="HTH_CENPB"/>
    <property type="match status" value="1"/>
</dbReference>
<dbReference type="PANTHER" id="PTHR13192">
    <property type="entry name" value="MY011 PROTEIN"/>
    <property type="match status" value="1"/>
</dbReference>
<dbReference type="GO" id="GO:0005739">
    <property type="term" value="C:mitochondrion"/>
    <property type="evidence" value="ECO:0007669"/>
    <property type="project" value="TreeGrafter"/>
</dbReference>
<dbReference type="GO" id="GO:0003677">
    <property type="term" value="F:DNA binding"/>
    <property type="evidence" value="ECO:0007669"/>
    <property type="project" value="UniProtKB-KW"/>
</dbReference>
<keyword evidence="1" id="KW-0238">DNA-binding</keyword>
<dbReference type="AlphaFoldDB" id="A0AA88YUR3"/>
<evidence type="ECO:0000256" key="1">
    <source>
        <dbReference type="ARBA" id="ARBA00023125"/>
    </source>
</evidence>
<reference evidence="3" key="1">
    <citation type="submission" date="2019-08" db="EMBL/GenBank/DDBJ databases">
        <title>The improved chromosome-level genome for the pearl oyster Pinctada fucata martensii using PacBio sequencing and Hi-C.</title>
        <authorList>
            <person name="Zheng Z."/>
        </authorList>
    </citation>
    <scope>NUCLEOTIDE SEQUENCE</scope>
    <source>
        <strain evidence="3">ZZ-2019</strain>
        <tissue evidence="3">Adductor muscle</tissue>
    </source>
</reference>
<dbReference type="InterPro" id="IPR006600">
    <property type="entry name" value="HTH_CenpB_DNA-bd_dom"/>
</dbReference>
<organism evidence="3 4">
    <name type="scientific">Pinctada imbricata</name>
    <name type="common">Atlantic pearl-oyster</name>
    <name type="synonym">Pinctada martensii</name>
    <dbReference type="NCBI Taxonomy" id="66713"/>
    <lineage>
        <taxon>Eukaryota</taxon>
        <taxon>Metazoa</taxon>
        <taxon>Spiralia</taxon>
        <taxon>Lophotrochozoa</taxon>
        <taxon>Mollusca</taxon>
        <taxon>Bivalvia</taxon>
        <taxon>Autobranchia</taxon>
        <taxon>Pteriomorphia</taxon>
        <taxon>Pterioida</taxon>
        <taxon>Pterioidea</taxon>
        <taxon>Pteriidae</taxon>
        <taxon>Pinctada</taxon>
    </lineage>
</organism>
<sequence>MEGALTQWFTETVSREIPLSGPVLTEKATDLVEQLNEPNFSTTVHSNFIASKVLRRALTDSIHNYTVEEQRPETNIAREKEKMATRLLASRSRVTAYLPSFQAVVRHFSAFPNYEEPQIVYEEESDNPRSKEQLKLGPFGADDKRFPLPGKIGLPNHLVMSQQTTMPSSSIQDPETMLEKALPVDRQRRVITQTMHISQATEEQYLIEPKPSPSDILECVAQDCPAVLRKDYSDLFPDRDIMKGSLTIVTISHRTMYDMSGWSQNVENEREMLLAAFIQAACDICQNLIERGYWADFIDPSSGKPYLGHHTNSAMFETDERYKKLGFEIEDLGCCKVISHHLWGTHSYVGCLFTNAKVDDPILQSMQEYWKD</sequence>
<gene>
    <name evidence="3" type="ORF">FSP39_002752</name>
</gene>
<proteinExistence type="predicted"/>
<dbReference type="EMBL" id="VSWD01000001">
    <property type="protein sequence ID" value="KAK3108179.1"/>
    <property type="molecule type" value="Genomic_DNA"/>
</dbReference>
<feature type="domain" description="HTH CENPB-type" evidence="2">
    <location>
        <begin position="1"/>
        <end position="62"/>
    </location>
</feature>
<dbReference type="Proteomes" id="UP001186944">
    <property type="component" value="Unassembled WGS sequence"/>
</dbReference>
<dbReference type="Gene3D" id="1.10.10.60">
    <property type="entry name" value="Homeodomain-like"/>
    <property type="match status" value="1"/>
</dbReference>
<dbReference type="GO" id="GO:0009235">
    <property type="term" value="P:cobalamin metabolic process"/>
    <property type="evidence" value="ECO:0007669"/>
    <property type="project" value="InterPro"/>
</dbReference>
<evidence type="ECO:0000313" key="3">
    <source>
        <dbReference type="EMBL" id="KAK3108179.1"/>
    </source>
</evidence>
<evidence type="ECO:0000313" key="4">
    <source>
        <dbReference type="Proteomes" id="UP001186944"/>
    </source>
</evidence>
<keyword evidence="4" id="KW-1185">Reference proteome</keyword>
<accession>A0AA88YUR3</accession>
<dbReference type="Pfam" id="PF10229">
    <property type="entry name" value="MMADHC"/>
    <property type="match status" value="1"/>
</dbReference>
<evidence type="ECO:0000259" key="2">
    <source>
        <dbReference type="PROSITE" id="PS51253"/>
    </source>
</evidence>
<protein>
    <recommendedName>
        <fullName evidence="2">HTH CENPB-type domain-containing protein</fullName>
    </recommendedName>
</protein>
<name>A0AA88YUR3_PINIB</name>